<evidence type="ECO:0000313" key="2">
    <source>
        <dbReference type="Proteomes" id="UP001642540"/>
    </source>
</evidence>
<proteinExistence type="predicted"/>
<dbReference type="Proteomes" id="UP001642540">
    <property type="component" value="Unassembled WGS sequence"/>
</dbReference>
<protein>
    <recommendedName>
        <fullName evidence="3">Malectin-like domain-containing protein</fullName>
    </recommendedName>
</protein>
<evidence type="ECO:0008006" key="3">
    <source>
        <dbReference type="Google" id="ProtNLM"/>
    </source>
</evidence>
<evidence type="ECO:0000313" key="1">
    <source>
        <dbReference type="EMBL" id="CAL8068727.1"/>
    </source>
</evidence>
<accession>A0ABP1PKX4</accession>
<sequence>MPTCIDNHGNESQCKAELCDWCPCSKLCVPEKYGFGCDAGCAELCNDVDECAARGCIFDPGEKKCYDVDVDTNVDLRAICGQWNDNSGECTRNGCLHCPCSKRCLAPQDSLKCDIGCYQYCNQIDECSSHGCGYQDGKCFQWQDWQIARLFRHAVNLCHNGPTFINGINYLPTDYTKIIPNTNDPASYCSCNPSVVNKHPDKILYECVYESPDMDILIPVREEGNYEIGLHFAEIYRQYGRTTTMSLNGVIIKRSFEYDSYGKAGTRITITKSFSINCNITEVTVLGQTRPIVNKMLALNLLFHIPSNPSLMGHATLSAYELRKL</sequence>
<keyword evidence="2" id="KW-1185">Reference proteome</keyword>
<name>A0ABP1PKX4_9HEXA</name>
<dbReference type="Gene3D" id="2.60.120.430">
    <property type="entry name" value="Galactose-binding lectin"/>
    <property type="match status" value="1"/>
</dbReference>
<gene>
    <name evidence="1" type="ORF">ODALV1_LOCUS431</name>
</gene>
<reference evidence="1 2" key="1">
    <citation type="submission" date="2024-08" db="EMBL/GenBank/DDBJ databases">
        <authorList>
            <person name="Cucini C."/>
            <person name="Frati F."/>
        </authorList>
    </citation>
    <scope>NUCLEOTIDE SEQUENCE [LARGE SCALE GENOMIC DNA]</scope>
</reference>
<comment type="caution">
    <text evidence="1">The sequence shown here is derived from an EMBL/GenBank/DDBJ whole genome shotgun (WGS) entry which is preliminary data.</text>
</comment>
<organism evidence="1 2">
    <name type="scientific">Orchesella dallaii</name>
    <dbReference type="NCBI Taxonomy" id="48710"/>
    <lineage>
        <taxon>Eukaryota</taxon>
        <taxon>Metazoa</taxon>
        <taxon>Ecdysozoa</taxon>
        <taxon>Arthropoda</taxon>
        <taxon>Hexapoda</taxon>
        <taxon>Collembola</taxon>
        <taxon>Entomobryomorpha</taxon>
        <taxon>Entomobryoidea</taxon>
        <taxon>Orchesellidae</taxon>
        <taxon>Orchesellinae</taxon>
        <taxon>Orchesella</taxon>
    </lineage>
</organism>
<dbReference type="EMBL" id="CAXLJM020000002">
    <property type="protein sequence ID" value="CAL8068727.1"/>
    <property type="molecule type" value="Genomic_DNA"/>
</dbReference>